<gene>
    <name evidence="2" type="ORF">ACFQMG_33090</name>
</gene>
<keyword evidence="1" id="KW-0732">Signal</keyword>
<dbReference type="RefSeq" id="WP_345705750.1">
    <property type="nucleotide sequence ID" value="NZ_BAABKV010000001.1"/>
</dbReference>
<evidence type="ECO:0008006" key="4">
    <source>
        <dbReference type="Google" id="ProtNLM"/>
    </source>
</evidence>
<proteinExistence type="predicted"/>
<accession>A0ABW2G4F4</accession>
<dbReference type="InterPro" id="IPR006311">
    <property type="entry name" value="TAT_signal"/>
</dbReference>
<name>A0ABW2G4F4_9ACTN</name>
<comment type="caution">
    <text evidence="2">The sequence shown here is derived from an EMBL/GenBank/DDBJ whole genome shotgun (WGS) entry which is preliminary data.</text>
</comment>
<organism evidence="2 3">
    <name type="scientific">Kitasatospora paranensis</name>
    <dbReference type="NCBI Taxonomy" id="258053"/>
    <lineage>
        <taxon>Bacteria</taxon>
        <taxon>Bacillati</taxon>
        <taxon>Actinomycetota</taxon>
        <taxon>Actinomycetes</taxon>
        <taxon>Kitasatosporales</taxon>
        <taxon>Streptomycetaceae</taxon>
        <taxon>Kitasatospora</taxon>
    </lineage>
</organism>
<evidence type="ECO:0000256" key="1">
    <source>
        <dbReference type="SAM" id="SignalP"/>
    </source>
</evidence>
<feature type="chain" id="PRO_5046478954" description="VCBS repeat-containing protein" evidence="1">
    <location>
        <begin position="38"/>
        <end position="553"/>
    </location>
</feature>
<evidence type="ECO:0000313" key="3">
    <source>
        <dbReference type="Proteomes" id="UP001596435"/>
    </source>
</evidence>
<sequence length="553" mass="55870">MPLRSPVPRIRRAVTTAAAAAVLVAASGAAAPGAAAAARNLPPAVPGPLTTSPASTCQGQDILGAGDVTLYAKVTDPDDATLTAGFRVTRHDTGAVVAETSTLPAGSGTTAAFVLSRDLLLKAAAGGITRFDWKARAADSLHKSDWSPTCHFSFDPTRPRLPVISTPGPTAVGTPVTISVGAAATGDGVVPSRYQYMLSPDATVNGEVAADALGHASMTFTPPRATEILTVTGLSAGGNPGESATITISSTPPPPPPIPAEEDLSGDGVSDLLVVGGRGGVPSGLWLAAGSNDGRVAAAVNIGANGDGTGTGPASFDGATVLTGRFTGSGTQDVLSYHPATGSASIIKGNGTGAPLDPGSDTHYSLPPGTFRDANGHDPSQLVNAGHATGRFGPSDLLGISGSDTDGYRLNLYAAGDTVGTYRAPVALDITTPDGTADWNEWTIASVQIPTDPDRNYPVLFLWKKATGDLVLWNGISAEVDNSEVYADSYPIATGWHTGEDIDLHAADIDGDRVPDLWTVGTDGTVTAHLITDVTTGGPATVRQVTGTFGTTG</sequence>
<dbReference type="PROSITE" id="PS51318">
    <property type="entry name" value="TAT"/>
    <property type="match status" value="1"/>
</dbReference>
<evidence type="ECO:0000313" key="2">
    <source>
        <dbReference type="EMBL" id="MFC7184399.1"/>
    </source>
</evidence>
<protein>
    <recommendedName>
        <fullName evidence="4">VCBS repeat-containing protein</fullName>
    </recommendedName>
</protein>
<feature type="signal peptide" evidence="1">
    <location>
        <begin position="1"/>
        <end position="37"/>
    </location>
</feature>
<reference evidence="3" key="1">
    <citation type="journal article" date="2019" name="Int. J. Syst. Evol. Microbiol.">
        <title>The Global Catalogue of Microorganisms (GCM) 10K type strain sequencing project: providing services to taxonomists for standard genome sequencing and annotation.</title>
        <authorList>
            <consortium name="The Broad Institute Genomics Platform"/>
            <consortium name="The Broad Institute Genome Sequencing Center for Infectious Disease"/>
            <person name="Wu L."/>
            <person name="Ma J."/>
        </authorList>
    </citation>
    <scope>NUCLEOTIDE SEQUENCE [LARGE SCALE GENOMIC DNA]</scope>
    <source>
        <strain evidence="3">CGMCC 1.12859</strain>
    </source>
</reference>
<dbReference type="EMBL" id="JBHTAJ010000100">
    <property type="protein sequence ID" value="MFC7184399.1"/>
    <property type="molecule type" value="Genomic_DNA"/>
</dbReference>
<dbReference type="Proteomes" id="UP001596435">
    <property type="component" value="Unassembled WGS sequence"/>
</dbReference>
<keyword evidence="3" id="KW-1185">Reference proteome</keyword>